<dbReference type="EMBL" id="HBKN01048920">
    <property type="protein sequence ID" value="CAE2339449.1"/>
    <property type="molecule type" value="Transcribed_RNA"/>
</dbReference>
<gene>
    <name evidence="1" type="ORF">GTHE00462_LOCUS38245</name>
</gene>
<sequence length="340" mass="39301">MCLFKAIALSRWEVTGSKLKEIVDQLKVAFCMEMERCNKTPQDRAAFAKRYSHVIPKDLDWTKDWKSYLDEAEEDGWAGDFLCLTVIHERLFSRPANALVWCPGKAGPLQMNEDKRFYNFAVLSQERMYDFRIVTAKKKKLEELEQSESDRRLRSHTPCVLMLVTLKVLDDIGERFEDLCRQAMECNIKIYIPEFQMNTIRTNAKQSTTFGKIQQYIVDMSTRSNSLFKVESREHRPAQRYESNNNDLVVVHARALESPNDYVVVVALEKEAAYRECKEIGIPVFTPGVEGKAQRNRLNSCAGGMSELLRRLMATEDKDPKTFFQEEWSARQGFACKTGS</sequence>
<accession>A0A7S4PNP4</accession>
<evidence type="ECO:0000313" key="1">
    <source>
        <dbReference type="EMBL" id="CAE2339449.1"/>
    </source>
</evidence>
<name>A0A7S4PNP4_GUITH</name>
<protein>
    <submittedName>
        <fullName evidence="1">Uncharacterized protein</fullName>
    </submittedName>
</protein>
<dbReference type="AlphaFoldDB" id="A0A7S4PNP4"/>
<reference evidence="1" key="1">
    <citation type="submission" date="2021-01" db="EMBL/GenBank/DDBJ databases">
        <authorList>
            <person name="Corre E."/>
            <person name="Pelletier E."/>
            <person name="Niang G."/>
            <person name="Scheremetjew M."/>
            <person name="Finn R."/>
            <person name="Kale V."/>
            <person name="Holt S."/>
            <person name="Cochrane G."/>
            <person name="Meng A."/>
            <person name="Brown T."/>
            <person name="Cohen L."/>
        </authorList>
    </citation>
    <scope>NUCLEOTIDE SEQUENCE</scope>
    <source>
        <strain evidence="1">CCMP 2712</strain>
    </source>
</reference>
<proteinExistence type="predicted"/>
<organism evidence="1">
    <name type="scientific">Guillardia theta</name>
    <name type="common">Cryptophyte</name>
    <name type="synonym">Cryptomonas phi</name>
    <dbReference type="NCBI Taxonomy" id="55529"/>
    <lineage>
        <taxon>Eukaryota</taxon>
        <taxon>Cryptophyceae</taxon>
        <taxon>Pyrenomonadales</taxon>
        <taxon>Geminigeraceae</taxon>
        <taxon>Guillardia</taxon>
    </lineage>
</organism>